<feature type="chain" id="PRO_5020868804" evidence="2">
    <location>
        <begin position="29"/>
        <end position="265"/>
    </location>
</feature>
<dbReference type="EMBL" id="QBLH01003688">
    <property type="protein sequence ID" value="TGZ36172.1"/>
    <property type="molecule type" value="Genomic_DNA"/>
</dbReference>
<protein>
    <submittedName>
        <fullName evidence="3">Uncharacterized protein</fullName>
    </submittedName>
</protein>
<dbReference type="STRING" id="300112.A0A4S2JJ96"/>
<comment type="caution">
    <text evidence="3">The sequence shown here is derived from an EMBL/GenBank/DDBJ whole genome shotgun (WGS) entry which is preliminary data.</text>
</comment>
<keyword evidence="1" id="KW-1133">Transmembrane helix</keyword>
<keyword evidence="2" id="KW-0732">Signal</keyword>
<feature type="signal peptide" evidence="2">
    <location>
        <begin position="1"/>
        <end position="28"/>
    </location>
</feature>
<feature type="transmembrane region" description="Helical" evidence="1">
    <location>
        <begin position="214"/>
        <end position="246"/>
    </location>
</feature>
<dbReference type="AlphaFoldDB" id="A0A4S2JJ96"/>
<evidence type="ECO:0000256" key="1">
    <source>
        <dbReference type="SAM" id="Phobius"/>
    </source>
</evidence>
<proteinExistence type="predicted"/>
<name>A0A4S2JJ96_9HYME</name>
<keyword evidence="4" id="KW-1185">Reference proteome</keyword>
<reference evidence="3 4" key="1">
    <citation type="journal article" date="2019" name="Philos. Trans. R. Soc. Lond., B, Biol. Sci.">
        <title>Ant behaviour and brain gene expression of defending hosts depend on the ecological success of the intruding social parasite.</title>
        <authorList>
            <person name="Kaur R."/>
            <person name="Stoldt M."/>
            <person name="Jongepier E."/>
            <person name="Feldmeyer B."/>
            <person name="Menzel F."/>
            <person name="Bornberg-Bauer E."/>
            <person name="Foitzik S."/>
        </authorList>
    </citation>
    <scope>NUCLEOTIDE SEQUENCE [LARGE SCALE GENOMIC DNA]</scope>
    <source>
        <tissue evidence="3">Whole body</tissue>
    </source>
</reference>
<keyword evidence="1" id="KW-0812">Transmembrane</keyword>
<evidence type="ECO:0000256" key="2">
    <source>
        <dbReference type="SAM" id="SignalP"/>
    </source>
</evidence>
<sequence>MVVLSGSSSRSAWFFLIALVTIIYRSAGEPSQLIVCSQPDSFTVQITENEHVVYGTELLIRHNLHVGIFSYPEIKPVNVVFNETVIEFKGYINYKGLHFSGYVSPKYPVTQQYISSEKLSWNASGIILGIGTLQKLSKEDYAVQDCRLFLPTNIKGSTNLPKAVEKTIIYYVQSCAQELRCQKIRALKAEQLQNISRYEAYGYNILHIIRPNNLTVAVVLLTLFLYYILFKKEYLVVFLFILSVVIRRRPYILKKDENSKSEKIH</sequence>
<dbReference type="Proteomes" id="UP000310200">
    <property type="component" value="Unassembled WGS sequence"/>
</dbReference>
<gene>
    <name evidence="3" type="ORF">DBV15_07272</name>
</gene>
<keyword evidence="1" id="KW-0472">Membrane</keyword>
<evidence type="ECO:0000313" key="4">
    <source>
        <dbReference type="Proteomes" id="UP000310200"/>
    </source>
</evidence>
<evidence type="ECO:0000313" key="3">
    <source>
        <dbReference type="EMBL" id="TGZ36172.1"/>
    </source>
</evidence>
<accession>A0A4S2JJ96</accession>
<organism evidence="3 4">
    <name type="scientific">Temnothorax longispinosus</name>
    <dbReference type="NCBI Taxonomy" id="300112"/>
    <lineage>
        <taxon>Eukaryota</taxon>
        <taxon>Metazoa</taxon>
        <taxon>Ecdysozoa</taxon>
        <taxon>Arthropoda</taxon>
        <taxon>Hexapoda</taxon>
        <taxon>Insecta</taxon>
        <taxon>Pterygota</taxon>
        <taxon>Neoptera</taxon>
        <taxon>Endopterygota</taxon>
        <taxon>Hymenoptera</taxon>
        <taxon>Apocrita</taxon>
        <taxon>Aculeata</taxon>
        <taxon>Formicoidea</taxon>
        <taxon>Formicidae</taxon>
        <taxon>Myrmicinae</taxon>
        <taxon>Temnothorax</taxon>
    </lineage>
</organism>